<dbReference type="PANTHER" id="PTHR43303:SF4">
    <property type="entry name" value="NADPH DEHYDROGENASE C23G7.10C-RELATED"/>
    <property type="match status" value="1"/>
</dbReference>
<dbReference type="SUPFAM" id="SSF51395">
    <property type="entry name" value="FMN-linked oxidoreductases"/>
    <property type="match status" value="1"/>
</dbReference>
<organism evidence="2 3">
    <name type="scientific">Lichtheimia corymbifera JMRC:FSU:9682</name>
    <dbReference type="NCBI Taxonomy" id="1263082"/>
    <lineage>
        <taxon>Eukaryota</taxon>
        <taxon>Fungi</taxon>
        <taxon>Fungi incertae sedis</taxon>
        <taxon>Mucoromycota</taxon>
        <taxon>Mucoromycotina</taxon>
        <taxon>Mucoromycetes</taxon>
        <taxon>Mucorales</taxon>
        <taxon>Lichtheimiaceae</taxon>
        <taxon>Lichtheimia</taxon>
    </lineage>
</organism>
<name>A0A068RXR4_9FUNG</name>
<accession>A0A068RXR4</accession>
<dbReference type="InterPro" id="IPR044152">
    <property type="entry name" value="YqjM-like"/>
</dbReference>
<sequence length="144" mass="15974">MMIQQQPLPDYAGLDPFAYNKDGWDVCKEAIEFDKELKKISVGVIDCSAAGTSLSRIKYTIVPLFQVPFTEAVKRDADIPTAAIGMITESGEAEKVLQVVLALEFMRNTNWIMHATRDLGAHVNCVDQSSLAAHGWTEWGSKDR</sequence>
<gene>
    <name evidence="2" type="ORF">LCOR_05645.1</name>
</gene>
<proteinExistence type="predicted"/>
<dbReference type="GO" id="GO:0003959">
    <property type="term" value="F:NADPH dehydrogenase activity"/>
    <property type="evidence" value="ECO:0007669"/>
    <property type="project" value="InterPro"/>
</dbReference>
<comment type="cofactor">
    <cofactor evidence="1">
        <name>FMN</name>
        <dbReference type="ChEBI" id="CHEBI:58210"/>
    </cofactor>
</comment>
<dbReference type="EMBL" id="CBTN010000023">
    <property type="protein sequence ID" value="CDH54397.1"/>
    <property type="molecule type" value="Genomic_DNA"/>
</dbReference>
<evidence type="ECO:0000256" key="1">
    <source>
        <dbReference type="ARBA" id="ARBA00001917"/>
    </source>
</evidence>
<dbReference type="Gene3D" id="3.20.20.70">
    <property type="entry name" value="Aldolase class I"/>
    <property type="match status" value="1"/>
</dbReference>
<keyword evidence="3" id="KW-1185">Reference proteome</keyword>
<dbReference type="GO" id="GO:0010181">
    <property type="term" value="F:FMN binding"/>
    <property type="evidence" value="ECO:0007669"/>
    <property type="project" value="InterPro"/>
</dbReference>
<dbReference type="InterPro" id="IPR013785">
    <property type="entry name" value="Aldolase_TIM"/>
</dbReference>
<dbReference type="Proteomes" id="UP000027586">
    <property type="component" value="Unassembled WGS sequence"/>
</dbReference>
<dbReference type="VEuPathDB" id="FungiDB:LCOR_05645.1"/>
<comment type="caution">
    <text evidence="2">The sequence shown here is derived from an EMBL/GenBank/DDBJ whole genome shotgun (WGS) entry which is preliminary data.</text>
</comment>
<dbReference type="AlphaFoldDB" id="A0A068RXR4"/>
<evidence type="ECO:0000313" key="3">
    <source>
        <dbReference type="Proteomes" id="UP000027586"/>
    </source>
</evidence>
<evidence type="ECO:0000313" key="2">
    <source>
        <dbReference type="EMBL" id="CDH54397.1"/>
    </source>
</evidence>
<dbReference type="OrthoDB" id="72788at2759"/>
<dbReference type="GO" id="GO:0050661">
    <property type="term" value="F:NADP binding"/>
    <property type="evidence" value="ECO:0007669"/>
    <property type="project" value="InterPro"/>
</dbReference>
<dbReference type="STRING" id="1263082.A0A068RXR4"/>
<dbReference type="PANTHER" id="PTHR43303">
    <property type="entry name" value="NADPH DEHYDROGENASE C23G7.10C-RELATED"/>
    <property type="match status" value="1"/>
</dbReference>
<protein>
    <submittedName>
        <fullName evidence="2">Uncharacterized protein</fullName>
    </submittedName>
</protein>
<reference evidence="2" key="1">
    <citation type="submission" date="2013-08" db="EMBL/GenBank/DDBJ databases">
        <title>Gene expansion shapes genome architecture in the human pathogen Lichtheimia corymbifera: an evolutionary genomics analysis in the ancient terrestrial Mucorales (Mucoromycotina).</title>
        <authorList>
            <person name="Schwartze V.U."/>
            <person name="Winter S."/>
            <person name="Shelest E."/>
            <person name="Marcet-Houben M."/>
            <person name="Horn F."/>
            <person name="Wehner S."/>
            <person name="Hoffmann K."/>
            <person name="Riege K."/>
            <person name="Sammeth M."/>
            <person name="Nowrousian M."/>
            <person name="Valiante V."/>
            <person name="Linde J."/>
            <person name="Jacobsen I.D."/>
            <person name="Marz M."/>
            <person name="Brakhage A.A."/>
            <person name="Gabaldon T."/>
            <person name="Bocker S."/>
            <person name="Voigt K."/>
        </authorList>
    </citation>
    <scope>NUCLEOTIDE SEQUENCE [LARGE SCALE GENOMIC DNA]</scope>
    <source>
        <strain evidence="2">FSU 9682</strain>
    </source>
</reference>